<dbReference type="GO" id="GO:0004748">
    <property type="term" value="F:ribonucleoside-diphosphate reductase activity, thioredoxin disulfide as acceptor"/>
    <property type="evidence" value="ECO:0007669"/>
    <property type="project" value="UniProtKB-EC"/>
</dbReference>
<keyword evidence="3 7" id="KW-0547">Nucleotide-binding</keyword>
<dbReference type="InterPro" id="IPR013509">
    <property type="entry name" value="RNR_lsu_N"/>
</dbReference>
<evidence type="ECO:0000256" key="6">
    <source>
        <dbReference type="ARBA" id="ARBA00023116"/>
    </source>
</evidence>
<dbReference type="NCBIfam" id="TIGR02506">
    <property type="entry name" value="NrdE_NrdA"/>
    <property type="match status" value="1"/>
</dbReference>
<dbReference type="InterPro" id="IPR039718">
    <property type="entry name" value="Rrm1"/>
</dbReference>
<dbReference type="InterPro" id="IPR008926">
    <property type="entry name" value="RNR_R1-su_N"/>
</dbReference>
<dbReference type="GO" id="GO:0009263">
    <property type="term" value="P:deoxyribonucleotide biosynthetic process"/>
    <property type="evidence" value="ECO:0007669"/>
    <property type="project" value="UniProtKB-KW"/>
</dbReference>
<dbReference type="Proteomes" id="UP000244773">
    <property type="component" value="Segment"/>
</dbReference>
<dbReference type="PANTHER" id="PTHR11573">
    <property type="entry name" value="RIBONUCLEOSIDE-DIPHOSPHATE REDUCTASE LARGE CHAIN"/>
    <property type="match status" value="1"/>
</dbReference>
<protein>
    <recommendedName>
        <fullName evidence="8">Ribonucleoside-diphosphate reductase</fullName>
        <ecNumber evidence="8">1.17.4.1</ecNumber>
    </recommendedName>
</protein>
<gene>
    <name evidence="10" type="ORF">TetV_458</name>
</gene>
<organism evidence="10">
    <name type="scientific">Tetraselmis virus 1</name>
    <dbReference type="NCBI Taxonomy" id="2060617"/>
    <lineage>
        <taxon>Viruses</taxon>
        <taxon>Varidnaviria</taxon>
        <taxon>Bamfordvirae</taxon>
        <taxon>Nucleocytoviricota</taxon>
        <taxon>Megaviricetes</taxon>
        <taxon>Imitervirales</taxon>
        <taxon>Allomimiviridae</taxon>
        <taxon>Oceanusvirus</taxon>
        <taxon>Oceanusvirus kaneohense</taxon>
    </lineage>
</organism>
<dbReference type="Pfam" id="PF02867">
    <property type="entry name" value="Ribonuc_red_lgC"/>
    <property type="match status" value="1"/>
</dbReference>
<sequence length="825" mass="93627">MRHQGNIPTVMSTAAPHDVHTWDVNISKMKVIKRSGKAEAVSFDKVQRRIQRLCNNDPSKNLAGLPNVDVASISQKVILHLSDGVTTTQLDEYTATMAASMVTVHPNYGELASRVMVSNHHKNTPDSFLKSMKMLMTKNYDKKGNLSPLISRKIYDIAMSRNSEIERTINYNRDYYFDTFGMATLMRGYLLKCTDKNSNQTIIERPQHMIMRVALGIHDDDLDAAFETYNMMSNRYFTHASPTLYNAGTNHPQMSSCFLMTIKDDSIDGIYETLTNCARISKYAGGIGVSVSNVRASGSLIRGTNGKSTGIVPMLRNYNSTARYVNQGGKRLGSFAIYLEPWHDDVMDFLDMRKNHGDEERRCRDLFYALWIPDLFMHRVRDNKMWTLMCPDECPGLSDTHGIEFEELYCKYEKEGRGRRQINARELYEKIIRSQIETGTPYLCYKDSCNLKSNQSNRGTIKSSNLCAEIIEYTDANEIAVCNLASICLPAFVKDDNTYDFETLKNISKMIVKNLNKIIDRNFYPVVEAKNSNMKNRPIGVGVQGLADVFAMMRMNFDSEEAKELNKLIFETIYYGCVESSCELAEIEGPYETFEGSPASKGILQFDMWGVKPSSNMYDWDSLKERVTKTGIRNSLLVALMPTASTSQIMGYSESFEPFSGILYERKTLAGNFKLVNKYLVNDLLKLGLWSTDMKNRIIAAEGSVQGIEDIPKDIRLLYRTVWEIPQKELIDMQADRGPFVCQSASNNLYTRDPELHKMCKMHLYAWKKGLKTGCYYLRVGAKLEAQKFTVDPRIAAEEKKKAEIAQAKLACSRANPEACEMCSA</sequence>
<dbReference type="PANTHER" id="PTHR11573:SF6">
    <property type="entry name" value="RIBONUCLEOSIDE-DIPHOSPHATE REDUCTASE LARGE SUBUNIT"/>
    <property type="match status" value="1"/>
</dbReference>
<comment type="similarity">
    <text evidence="1 8">Belongs to the ribonucleoside diphosphate reductase large chain family.</text>
</comment>
<evidence type="ECO:0000256" key="2">
    <source>
        <dbReference type="ARBA" id="ARBA00022533"/>
    </source>
</evidence>
<dbReference type="PROSITE" id="PS51161">
    <property type="entry name" value="ATP_CONE"/>
    <property type="match status" value="1"/>
</dbReference>
<feature type="domain" description="ATP-cone" evidence="9">
    <location>
        <begin position="29"/>
        <end position="126"/>
    </location>
</feature>
<dbReference type="InterPro" id="IPR000788">
    <property type="entry name" value="RNR_lg_C"/>
</dbReference>
<dbReference type="UniPathway" id="UPA00326"/>
<evidence type="ECO:0000256" key="8">
    <source>
        <dbReference type="RuleBase" id="RU003410"/>
    </source>
</evidence>
<comment type="function">
    <text evidence="8">Provides the precursors necessary for DNA synthesis. Catalyzes the biosynthesis of deoxyribonucleotides from the corresponding ribonucleotides.</text>
</comment>
<dbReference type="Gene3D" id="3.20.70.20">
    <property type="match status" value="1"/>
</dbReference>
<keyword evidence="11" id="KW-1185">Reference proteome</keyword>
<evidence type="ECO:0000256" key="7">
    <source>
        <dbReference type="PROSITE-ProRule" id="PRU00492"/>
    </source>
</evidence>
<accession>A0A2P0VNU2</accession>
<keyword evidence="5 8" id="KW-0560">Oxidoreductase</keyword>
<dbReference type="SUPFAM" id="SSF51998">
    <property type="entry name" value="PFL-like glycyl radical enzymes"/>
    <property type="match status" value="1"/>
</dbReference>
<keyword evidence="2" id="KW-0021">Allosteric enzyme</keyword>
<reference evidence="10" key="1">
    <citation type="journal article" date="2018" name="Virology">
        <title>A giant virus infecting green algae encodes key fermentation genes.</title>
        <authorList>
            <person name="Schvarcz C.R."/>
            <person name="Steward G.F."/>
        </authorList>
    </citation>
    <scope>NUCLEOTIDE SEQUENCE [LARGE SCALE GENOMIC DNA]</scope>
</reference>
<dbReference type="InterPro" id="IPR013346">
    <property type="entry name" value="NrdE_NrdA_C"/>
</dbReference>
<dbReference type="CDD" id="cd01679">
    <property type="entry name" value="RNR_I"/>
    <property type="match status" value="1"/>
</dbReference>
<dbReference type="PROSITE" id="PS00089">
    <property type="entry name" value="RIBORED_LARGE"/>
    <property type="match status" value="1"/>
</dbReference>
<comment type="catalytic activity">
    <reaction evidence="8">
        <text>a 2'-deoxyribonucleoside 5'-diphosphate + [thioredoxin]-disulfide + H2O = a ribonucleoside 5'-diphosphate + [thioredoxin]-dithiol</text>
        <dbReference type="Rhea" id="RHEA:23252"/>
        <dbReference type="Rhea" id="RHEA-COMP:10698"/>
        <dbReference type="Rhea" id="RHEA-COMP:10700"/>
        <dbReference type="ChEBI" id="CHEBI:15377"/>
        <dbReference type="ChEBI" id="CHEBI:29950"/>
        <dbReference type="ChEBI" id="CHEBI:50058"/>
        <dbReference type="ChEBI" id="CHEBI:57930"/>
        <dbReference type="ChEBI" id="CHEBI:73316"/>
        <dbReference type="EC" id="1.17.4.1"/>
    </reaction>
</comment>
<evidence type="ECO:0000256" key="4">
    <source>
        <dbReference type="ARBA" id="ARBA00022840"/>
    </source>
</evidence>
<evidence type="ECO:0000256" key="1">
    <source>
        <dbReference type="ARBA" id="ARBA00010406"/>
    </source>
</evidence>
<evidence type="ECO:0000313" key="10">
    <source>
        <dbReference type="EMBL" id="AUF82540.1"/>
    </source>
</evidence>
<dbReference type="SUPFAM" id="SSF48168">
    <property type="entry name" value="R1 subunit of ribonucleotide reductase, N-terminal domain"/>
    <property type="match status" value="1"/>
</dbReference>
<keyword evidence="6 8" id="KW-0215">Deoxyribonucleotide synthesis</keyword>
<dbReference type="PRINTS" id="PR01183">
    <property type="entry name" value="RIBORDTASEM1"/>
</dbReference>
<evidence type="ECO:0000256" key="3">
    <source>
        <dbReference type="ARBA" id="ARBA00022741"/>
    </source>
</evidence>
<dbReference type="EC" id="1.17.4.1" evidence="8"/>
<evidence type="ECO:0000256" key="5">
    <source>
        <dbReference type="ARBA" id="ARBA00023002"/>
    </source>
</evidence>
<dbReference type="GO" id="GO:0005524">
    <property type="term" value="F:ATP binding"/>
    <property type="evidence" value="ECO:0007669"/>
    <property type="project" value="UniProtKB-UniRule"/>
</dbReference>
<keyword evidence="4 7" id="KW-0067">ATP-binding</keyword>
<proteinExistence type="inferred from homology"/>
<evidence type="ECO:0000313" key="11">
    <source>
        <dbReference type="Proteomes" id="UP000244773"/>
    </source>
</evidence>
<dbReference type="Pfam" id="PF03477">
    <property type="entry name" value="ATP-cone"/>
    <property type="match status" value="1"/>
</dbReference>
<name>A0A2P0VNU2_9VIRU</name>
<evidence type="ECO:0000259" key="9">
    <source>
        <dbReference type="PROSITE" id="PS51161"/>
    </source>
</evidence>
<dbReference type="EMBL" id="KY322437">
    <property type="protein sequence ID" value="AUF82540.1"/>
    <property type="molecule type" value="Genomic_DNA"/>
</dbReference>
<dbReference type="InterPro" id="IPR005144">
    <property type="entry name" value="ATP-cone_dom"/>
</dbReference>
<dbReference type="Pfam" id="PF00317">
    <property type="entry name" value="Ribonuc_red_lgN"/>
    <property type="match status" value="1"/>
</dbReference>